<evidence type="ECO:0000256" key="6">
    <source>
        <dbReference type="ARBA" id="ARBA00023136"/>
    </source>
</evidence>
<evidence type="ECO:0000313" key="11">
    <source>
        <dbReference type="EMBL" id="ODV77602.1"/>
    </source>
</evidence>
<dbReference type="InterPro" id="IPR000326">
    <property type="entry name" value="PAP2/HPO"/>
</dbReference>
<dbReference type="STRING" id="984487.A0A1E4SDY2"/>
<dbReference type="EMBL" id="KV453915">
    <property type="protein sequence ID" value="ODV77602.1"/>
    <property type="molecule type" value="Genomic_DNA"/>
</dbReference>
<feature type="transmembrane region" description="Helical" evidence="9">
    <location>
        <begin position="103"/>
        <end position="120"/>
    </location>
</feature>
<evidence type="ECO:0000256" key="2">
    <source>
        <dbReference type="ARBA" id="ARBA00022692"/>
    </source>
</evidence>
<feature type="transmembrane region" description="Helical" evidence="9">
    <location>
        <begin position="457"/>
        <end position="475"/>
    </location>
</feature>
<dbReference type="CDD" id="cd03388">
    <property type="entry name" value="PAP2_SPPase1"/>
    <property type="match status" value="1"/>
</dbReference>
<evidence type="ECO:0000256" key="1">
    <source>
        <dbReference type="ARBA" id="ARBA00004477"/>
    </source>
</evidence>
<evidence type="ECO:0000256" key="4">
    <source>
        <dbReference type="ARBA" id="ARBA00022824"/>
    </source>
</evidence>
<evidence type="ECO:0000313" key="12">
    <source>
        <dbReference type="Proteomes" id="UP000094285"/>
    </source>
</evidence>
<reference evidence="12" key="1">
    <citation type="submission" date="2016-05" db="EMBL/GenBank/DDBJ databases">
        <title>Comparative genomics of biotechnologically important yeasts.</title>
        <authorList>
            <consortium name="DOE Joint Genome Institute"/>
            <person name="Riley R."/>
            <person name="Haridas S."/>
            <person name="Wolfe K.H."/>
            <person name="Lopes M.R."/>
            <person name="Hittinger C.T."/>
            <person name="Goker M."/>
            <person name="Salamov A."/>
            <person name="Wisecaver J."/>
            <person name="Long T.M."/>
            <person name="Aerts A.L."/>
            <person name="Barry K."/>
            <person name="Choi C."/>
            <person name="Clum A."/>
            <person name="Coughlan A.Y."/>
            <person name="Deshpande S."/>
            <person name="Douglass A.P."/>
            <person name="Hanson S.J."/>
            <person name="Klenk H.-P."/>
            <person name="Labutti K."/>
            <person name="Lapidus A."/>
            <person name="Lindquist E."/>
            <person name="Lipzen A."/>
            <person name="Meier-Kolthoff J.P."/>
            <person name="Ohm R.A."/>
            <person name="Otillar R.P."/>
            <person name="Pangilinan J."/>
            <person name="Peng Y."/>
            <person name="Rokas A."/>
            <person name="Rosa C.A."/>
            <person name="Scheuner C."/>
            <person name="Sibirny A.A."/>
            <person name="Slot J.C."/>
            <person name="Stielow J.B."/>
            <person name="Sun H."/>
            <person name="Kurtzman C.P."/>
            <person name="Blackwell M."/>
            <person name="Grigoriev I.V."/>
            <person name="Jeffries T.W."/>
        </authorList>
    </citation>
    <scope>NUCLEOTIDE SEQUENCE [LARGE SCALE GENOMIC DNA]</scope>
    <source>
        <strain evidence="12">NRRL Y-17324</strain>
    </source>
</reference>
<dbReference type="OrthoDB" id="301434at2759"/>
<organism evidence="11 12">
    <name type="scientific">Suhomyces tanzawaensis NRRL Y-17324</name>
    <dbReference type="NCBI Taxonomy" id="984487"/>
    <lineage>
        <taxon>Eukaryota</taxon>
        <taxon>Fungi</taxon>
        <taxon>Dikarya</taxon>
        <taxon>Ascomycota</taxon>
        <taxon>Saccharomycotina</taxon>
        <taxon>Pichiomycetes</taxon>
        <taxon>Debaryomycetaceae</taxon>
        <taxon>Suhomyces</taxon>
    </lineage>
</organism>
<feature type="transmembrane region" description="Helical" evidence="9">
    <location>
        <begin position="304"/>
        <end position="326"/>
    </location>
</feature>
<feature type="transmembrane region" description="Helical" evidence="9">
    <location>
        <begin position="173"/>
        <end position="194"/>
    </location>
</feature>
<gene>
    <name evidence="11" type="ORF">CANTADRAFT_92024</name>
</gene>
<sequence length="485" mass="54318">MSSPEKPGILLSPNHLGDAGNKSNDHYKVRLSPFRYKIRSVLLPYVRKETEVLKSLQGAIRTPFLDFYFAWTANLASHTFYVLMLPIPIWFGASTLARDLVHVLGLGIYFTGFLKDYFCLPRPRSPPVKRITMLGYTAQEYGFPSSHSANATAVTLVLAAKVLEYQATLSTTIYYTLLAILAVYYVSLIFGRLYCGMHGFLDLLVGCSVGTACFMFRHFFGKAWDNFLFSNDFTWTTVVGIIMGYVGLIHIHAEPVDDCPCFDDSVAFIGVLIGLDLSHLVAYKTQYLASKNIFQDPLLVNYDYMTFGIVKQIARVALGVVLVVIWKAISKPIVFTILPPIYKVIGVYLPRRNFIATAHTKKSNRHIRSTSITNLSKNDLGANAIGDFNKFIKGVTEHDQKLAMGPETEIDYYEMLAYANEAPEKAVEEFPSLERRESTEKVPPLAGVFKPRYDVEIIGRLVVYAGVATTAVWGFQLVSEVLQLS</sequence>
<dbReference type="GO" id="GO:0006629">
    <property type="term" value="P:lipid metabolic process"/>
    <property type="evidence" value="ECO:0007669"/>
    <property type="project" value="UniProtKB-ARBA"/>
</dbReference>
<feature type="transmembrane region" description="Helical" evidence="9">
    <location>
        <begin position="67"/>
        <end position="91"/>
    </location>
</feature>
<comment type="subcellular location">
    <subcellularLocation>
        <location evidence="1">Endoplasmic reticulum membrane</location>
        <topology evidence="1">Multi-pass membrane protein</topology>
    </subcellularLocation>
</comment>
<keyword evidence="12" id="KW-1185">Reference proteome</keyword>
<dbReference type="PANTHER" id="PTHR14969:SF28">
    <property type="entry name" value="DIHYDROSPHINGOSINE 1-PHOSPHATE PHOSPHATASE LCB3-RELATED"/>
    <property type="match status" value="1"/>
</dbReference>
<feature type="region of interest" description="Disordered" evidence="8">
    <location>
        <begin position="1"/>
        <end position="24"/>
    </location>
</feature>
<keyword evidence="5 9" id="KW-1133">Transmembrane helix</keyword>
<feature type="transmembrane region" description="Helical" evidence="9">
    <location>
        <begin position="265"/>
        <end position="283"/>
    </location>
</feature>
<dbReference type="AlphaFoldDB" id="A0A1E4SDY2"/>
<dbReference type="PANTHER" id="PTHR14969">
    <property type="entry name" value="SPHINGOSINE-1-PHOSPHATE PHOSPHOHYDROLASE"/>
    <property type="match status" value="1"/>
</dbReference>
<dbReference type="Gene3D" id="1.20.144.10">
    <property type="entry name" value="Phosphatidic acid phosphatase type 2/haloperoxidase"/>
    <property type="match status" value="1"/>
</dbReference>
<keyword evidence="6 9" id="KW-0472">Membrane</keyword>
<keyword evidence="3" id="KW-0378">Hydrolase</keyword>
<protein>
    <submittedName>
        <fullName evidence="11">PAP2-domain-containing protein</fullName>
    </submittedName>
</protein>
<name>A0A1E4SDY2_9ASCO</name>
<dbReference type="GeneID" id="30986033"/>
<dbReference type="RefSeq" id="XP_020062724.1">
    <property type="nucleotide sequence ID" value="XM_020211897.1"/>
</dbReference>
<evidence type="ECO:0000259" key="10">
    <source>
        <dbReference type="SMART" id="SM00014"/>
    </source>
</evidence>
<dbReference type="SUPFAM" id="SSF48317">
    <property type="entry name" value="Acid phosphatase/Vanadium-dependent haloperoxidase"/>
    <property type="match status" value="1"/>
</dbReference>
<comment type="similarity">
    <text evidence="7">Belongs to the type 2 lipid phosphate phosphatase family.</text>
</comment>
<evidence type="ECO:0000256" key="3">
    <source>
        <dbReference type="ARBA" id="ARBA00022801"/>
    </source>
</evidence>
<dbReference type="Proteomes" id="UP000094285">
    <property type="component" value="Unassembled WGS sequence"/>
</dbReference>
<feature type="domain" description="Phosphatidic acid phosphatase type 2/haloperoxidase" evidence="10">
    <location>
        <begin position="97"/>
        <end position="218"/>
    </location>
</feature>
<evidence type="ECO:0000256" key="5">
    <source>
        <dbReference type="ARBA" id="ARBA00022989"/>
    </source>
</evidence>
<proteinExistence type="inferred from homology"/>
<dbReference type="InterPro" id="IPR036938">
    <property type="entry name" value="PAP2/HPO_sf"/>
</dbReference>
<dbReference type="SMART" id="SM00014">
    <property type="entry name" value="acidPPc"/>
    <property type="match status" value="1"/>
</dbReference>
<evidence type="ECO:0000256" key="8">
    <source>
        <dbReference type="SAM" id="MobiDB-lite"/>
    </source>
</evidence>
<dbReference type="GO" id="GO:0005789">
    <property type="term" value="C:endoplasmic reticulum membrane"/>
    <property type="evidence" value="ECO:0007669"/>
    <property type="project" value="UniProtKB-SubCell"/>
</dbReference>
<dbReference type="GO" id="GO:0042392">
    <property type="term" value="F:sphingosine-1-phosphate phosphatase activity"/>
    <property type="evidence" value="ECO:0007669"/>
    <property type="project" value="TreeGrafter"/>
</dbReference>
<dbReference type="Pfam" id="PF01569">
    <property type="entry name" value="PAP2"/>
    <property type="match status" value="1"/>
</dbReference>
<evidence type="ECO:0000256" key="9">
    <source>
        <dbReference type="SAM" id="Phobius"/>
    </source>
</evidence>
<feature type="transmembrane region" description="Helical" evidence="9">
    <location>
        <begin position="232"/>
        <end position="253"/>
    </location>
</feature>
<keyword evidence="2 9" id="KW-0812">Transmembrane</keyword>
<keyword evidence="4" id="KW-0256">Endoplasmic reticulum</keyword>
<feature type="transmembrane region" description="Helical" evidence="9">
    <location>
        <begin position="200"/>
        <end position="220"/>
    </location>
</feature>
<evidence type="ECO:0000256" key="7">
    <source>
        <dbReference type="ARBA" id="ARBA00038324"/>
    </source>
</evidence>
<feature type="transmembrane region" description="Helical" evidence="9">
    <location>
        <begin position="332"/>
        <end position="349"/>
    </location>
</feature>
<accession>A0A1E4SDY2</accession>